<dbReference type="GO" id="GO:0046872">
    <property type="term" value="F:metal ion binding"/>
    <property type="evidence" value="ECO:0007669"/>
    <property type="project" value="UniProtKB-KW"/>
</dbReference>
<protein>
    <recommendedName>
        <fullName evidence="5">Ferrochelatase</fullName>
    </recommendedName>
</protein>
<evidence type="ECO:0000313" key="4">
    <source>
        <dbReference type="Proteomes" id="UP000008922"/>
    </source>
</evidence>
<keyword evidence="2" id="KW-0456">Lyase</keyword>
<dbReference type="AlphaFoldDB" id="E8N3Z6"/>
<dbReference type="OrthoDB" id="9797895at2"/>
<dbReference type="GO" id="GO:0016829">
    <property type="term" value="F:lyase activity"/>
    <property type="evidence" value="ECO:0007669"/>
    <property type="project" value="UniProtKB-KW"/>
</dbReference>
<dbReference type="Proteomes" id="UP000008922">
    <property type="component" value="Chromosome"/>
</dbReference>
<reference evidence="3 4" key="1">
    <citation type="submission" date="2010-12" db="EMBL/GenBank/DDBJ databases">
        <title>Whole genome sequence of Anaerolinea thermophila UNI-1.</title>
        <authorList>
            <person name="Narita-Yamada S."/>
            <person name="Kishi E."/>
            <person name="Watanabe Y."/>
            <person name="Takasaki K."/>
            <person name="Ankai A."/>
            <person name="Oguchi A."/>
            <person name="Fukui S."/>
            <person name="Takahashi M."/>
            <person name="Yashiro I."/>
            <person name="Hosoyama A."/>
            <person name="Sekiguchi Y."/>
            <person name="Hanada S."/>
            <person name="Fujita N."/>
        </authorList>
    </citation>
    <scope>NUCLEOTIDE SEQUENCE [LARGE SCALE GENOMIC DNA]</scope>
    <source>
        <strain evidence="4">DSM 14523 / JCM 11388 / NBRC 100420 / UNI-1</strain>
    </source>
</reference>
<dbReference type="SUPFAM" id="SSF53800">
    <property type="entry name" value="Chelatase"/>
    <property type="match status" value="1"/>
</dbReference>
<evidence type="ECO:0000256" key="2">
    <source>
        <dbReference type="ARBA" id="ARBA00023239"/>
    </source>
</evidence>
<sequence>MAKNTSKPNTVVLAAHGIPPSNYPGMKVGLLMMLEILNEKAHWGFLQKWHARLDQEVRTWKRTPQTDPYKTAVEALAKKLSERLGIPVLVGYNEFCAPTVAEAIEKALSLGASTVQVVSTMLIRGNTHTESEIATTVQEVAQAHPEAKIVYAFPVEEDLIISLLETHLHRFEE</sequence>
<dbReference type="InterPro" id="IPR002762">
    <property type="entry name" value="CbiX-like"/>
</dbReference>
<proteinExistence type="predicted"/>
<accession>E8N3Z6</accession>
<organism evidence="3 4">
    <name type="scientific">Anaerolinea thermophila (strain DSM 14523 / JCM 11388 / NBRC 100420 / UNI-1)</name>
    <dbReference type="NCBI Taxonomy" id="926569"/>
    <lineage>
        <taxon>Bacteria</taxon>
        <taxon>Bacillati</taxon>
        <taxon>Chloroflexota</taxon>
        <taxon>Anaerolineae</taxon>
        <taxon>Anaerolineales</taxon>
        <taxon>Anaerolineaceae</taxon>
        <taxon>Anaerolinea</taxon>
    </lineage>
</organism>
<evidence type="ECO:0000313" key="3">
    <source>
        <dbReference type="EMBL" id="BAJ63160.1"/>
    </source>
</evidence>
<gene>
    <name evidence="3" type="ordered locus">ANT_11260</name>
</gene>
<dbReference type="eggNOG" id="COG2138">
    <property type="taxonomic scope" value="Bacteria"/>
</dbReference>
<dbReference type="Gene3D" id="3.40.50.1400">
    <property type="match status" value="1"/>
</dbReference>
<dbReference type="KEGG" id="atm:ANT_11260"/>
<dbReference type="CDD" id="cd03416">
    <property type="entry name" value="CbiX_SirB_N"/>
    <property type="match status" value="1"/>
</dbReference>
<keyword evidence="1" id="KW-0479">Metal-binding</keyword>
<name>E8N3Z6_ANATU</name>
<dbReference type="InParanoid" id="E8N3Z6"/>
<dbReference type="HOGENOM" id="CLU_1439541_0_0_0"/>
<evidence type="ECO:0000256" key="1">
    <source>
        <dbReference type="ARBA" id="ARBA00022723"/>
    </source>
</evidence>
<dbReference type="Pfam" id="PF01903">
    <property type="entry name" value="CbiX"/>
    <property type="match status" value="1"/>
</dbReference>
<dbReference type="RefSeq" id="WP_013559548.1">
    <property type="nucleotide sequence ID" value="NC_014960.1"/>
</dbReference>
<dbReference type="STRING" id="926569.ANT_11260"/>
<keyword evidence="4" id="KW-1185">Reference proteome</keyword>
<dbReference type="EMBL" id="AP012029">
    <property type="protein sequence ID" value="BAJ63160.1"/>
    <property type="molecule type" value="Genomic_DNA"/>
</dbReference>
<evidence type="ECO:0008006" key="5">
    <source>
        <dbReference type="Google" id="ProtNLM"/>
    </source>
</evidence>